<proteinExistence type="predicted"/>
<evidence type="ECO:0000313" key="2">
    <source>
        <dbReference type="Proteomes" id="UP001642483"/>
    </source>
</evidence>
<evidence type="ECO:0000313" key="1">
    <source>
        <dbReference type="EMBL" id="CAK8676636.1"/>
    </source>
</evidence>
<name>A0ABP0FB71_CLALP</name>
<reference evidence="1 2" key="1">
    <citation type="submission" date="2024-02" db="EMBL/GenBank/DDBJ databases">
        <authorList>
            <person name="Daric V."/>
            <person name="Darras S."/>
        </authorList>
    </citation>
    <scope>NUCLEOTIDE SEQUENCE [LARGE SCALE GENOMIC DNA]</scope>
</reference>
<organism evidence="1 2">
    <name type="scientific">Clavelina lepadiformis</name>
    <name type="common">Light-bulb sea squirt</name>
    <name type="synonym">Ascidia lepadiformis</name>
    <dbReference type="NCBI Taxonomy" id="159417"/>
    <lineage>
        <taxon>Eukaryota</taxon>
        <taxon>Metazoa</taxon>
        <taxon>Chordata</taxon>
        <taxon>Tunicata</taxon>
        <taxon>Ascidiacea</taxon>
        <taxon>Aplousobranchia</taxon>
        <taxon>Clavelinidae</taxon>
        <taxon>Clavelina</taxon>
    </lineage>
</organism>
<dbReference type="Proteomes" id="UP001642483">
    <property type="component" value="Unassembled WGS sequence"/>
</dbReference>
<dbReference type="EMBL" id="CAWYQH010000035">
    <property type="protein sequence ID" value="CAK8676636.1"/>
    <property type="molecule type" value="Genomic_DNA"/>
</dbReference>
<protein>
    <submittedName>
        <fullName evidence="1">Uncharacterized protein</fullName>
    </submittedName>
</protein>
<keyword evidence="2" id="KW-1185">Reference proteome</keyword>
<gene>
    <name evidence="1" type="ORF">CVLEPA_LOCUS6087</name>
</gene>
<accession>A0ABP0FB71</accession>
<sequence length="217" mass="25436">MTESHNLAGFKEKLFHFFEKVEKDKLAHIFLHEHGPLEPDGEKEVWRSDQKKWLPSRMSKGSSVLVSPSNSLSLWETWKALNSFWYIFGIRNGDSYLYITGDPTTSKIKLMPGPDLEFINLVQADDHRIFSFFRRSGQSFFQHKHSEKFVGTVAKRNEKIILVHDNPTSWMMEVVPPEEEIPFLPERRREEECDETEVLSKEKIEYELDKAEKGAFN</sequence>
<comment type="caution">
    <text evidence="1">The sequence shown here is derived from an EMBL/GenBank/DDBJ whole genome shotgun (WGS) entry which is preliminary data.</text>
</comment>